<accession>A0ABN9Z796</accession>
<reference evidence="2" key="1">
    <citation type="submission" date="2023-12" db="EMBL/GenBank/DDBJ databases">
        <authorList>
            <person name="Brown T."/>
        </authorList>
    </citation>
    <scope>NUCLEOTIDE SEQUENCE</scope>
</reference>
<evidence type="ECO:0000256" key="1">
    <source>
        <dbReference type="SAM" id="MobiDB-lite"/>
    </source>
</evidence>
<gene>
    <name evidence="2" type="ORF">MPIPNATIZW_LOCUS1939</name>
</gene>
<dbReference type="Proteomes" id="UP001314169">
    <property type="component" value="Chromosome 10"/>
</dbReference>
<evidence type="ECO:0000313" key="3">
    <source>
        <dbReference type="Proteomes" id="UP001314169"/>
    </source>
</evidence>
<feature type="region of interest" description="Disordered" evidence="1">
    <location>
        <begin position="48"/>
        <end position="100"/>
    </location>
</feature>
<protein>
    <submittedName>
        <fullName evidence="2">Uncharacterized protein</fullName>
    </submittedName>
</protein>
<keyword evidence="3" id="KW-1185">Reference proteome</keyword>
<evidence type="ECO:0000313" key="2">
    <source>
        <dbReference type="EMBL" id="CAK6433633.1"/>
    </source>
</evidence>
<dbReference type="EMBL" id="OY882867">
    <property type="protein sequence ID" value="CAK6433633.1"/>
    <property type="molecule type" value="Genomic_DNA"/>
</dbReference>
<organism evidence="2 3">
    <name type="scientific">Pipistrellus nathusii</name>
    <name type="common">Nathusius' pipistrelle</name>
    <dbReference type="NCBI Taxonomy" id="59473"/>
    <lineage>
        <taxon>Eukaryota</taxon>
        <taxon>Metazoa</taxon>
        <taxon>Chordata</taxon>
        <taxon>Craniata</taxon>
        <taxon>Vertebrata</taxon>
        <taxon>Euteleostomi</taxon>
        <taxon>Mammalia</taxon>
        <taxon>Eutheria</taxon>
        <taxon>Laurasiatheria</taxon>
        <taxon>Chiroptera</taxon>
        <taxon>Yangochiroptera</taxon>
        <taxon>Vespertilionidae</taxon>
        <taxon>Pipistrellus</taxon>
    </lineage>
</organism>
<name>A0ABN9Z796_PIPNA</name>
<sequence>MNLSAGGRPLLALSLDHVGSPGLVFLSNGAQPLVLGDFRGRAEQQAPFQLEGQLTQESKCPGSGRSGHCAPLQAGEGSSSPEGRRRAGAPALPPRNLASKGIPEANVTKAELMFCYCFSFFSFLLY</sequence>
<feature type="compositionally biased region" description="Low complexity" evidence="1">
    <location>
        <begin position="88"/>
        <end position="98"/>
    </location>
</feature>
<proteinExistence type="predicted"/>